<dbReference type="SUPFAM" id="SSF55729">
    <property type="entry name" value="Acyl-CoA N-acyltransferases (Nat)"/>
    <property type="match status" value="1"/>
</dbReference>
<protein>
    <submittedName>
        <fullName evidence="2">Acetyltransferase (GNAT) family protein</fullName>
    </submittedName>
</protein>
<dbReference type="GO" id="GO:0016747">
    <property type="term" value="F:acyltransferase activity, transferring groups other than amino-acyl groups"/>
    <property type="evidence" value="ECO:0007669"/>
    <property type="project" value="InterPro"/>
</dbReference>
<evidence type="ECO:0000313" key="3">
    <source>
        <dbReference type="Proteomes" id="UP000219281"/>
    </source>
</evidence>
<evidence type="ECO:0000313" key="2">
    <source>
        <dbReference type="EMBL" id="SOD13008.1"/>
    </source>
</evidence>
<dbReference type="PROSITE" id="PS51186">
    <property type="entry name" value="GNAT"/>
    <property type="match status" value="1"/>
</dbReference>
<accession>A0A285ZTQ9</accession>
<gene>
    <name evidence="2" type="ORF">SAMN06297358_0960</name>
</gene>
<sequence length="192" mass="21858">MNKELTNNLAKQMTSSDISLVFPHWDIYSNETSEIIPAIFSQKSEQTGMSLQLNQLFELSNLLEFKRVSTIDDVTLWSSIYPKCFGYVISEDILSKTKDDIAYYLFYSDEEIVGTAIYYPSQQVVGLHGVGIVPKMRKKGFAEEIMRILLNKAIEEGFTHAVLQASPLGKGIYKRLGFTEDFMIRNYGLKSI</sequence>
<dbReference type="InterPro" id="IPR000182">
    <property type="entry name" value="GNAT_dom"/>
</dbReference>
<proteinExistence type="predicted"/>
<feature type="domain" description="N-acetyltransferase" evidence="1">
    <location>
        <begin position="63"/>
        <end position="192"/>
    </location>
</feature>
<evidence type="ECO:0000259" key="1">
    <source>
        <dbReference type="PROSITE" id="PS51186"/>
    </source>
</evidence>
<reference evidence="3" key="1">
    <citation type="submission" date="2017-09" db="EMBL/GenBank/DDBJ databases">
        <authorList>
            <person name="Varghese N."/>
            <person name="Submissions S."/>
        </authorList>
    </citation>
    <scope>NUCLEOTIDE SEQUENCE [LARGE SCALE GENOMIC DNA]</scope>
    <source>
        <strain evidence="3">CGMCC 1.12803</strain>
    </source>
</reference>
<keyword evidence="3" id="KW-1185">Reference proteome</keyword>
<organism evidence="2 3">
    <name type="scientific">Pedobacter xixiisoli</name>
    <dbReference type="NCBI Taxonomy" id="1476464"/>
    <lineage>
        <taxon>Bacteria</taxon>
        <taxon>Pseudomonadati</taxon>
        <taxon>Bacteroidota</taxon>
        <taxon>Sphingobacteriia</taxon>
        <taxon>Sphingobacteriales</taxon>
        <taxon>Sphingobacteriaceae</taxon>
        <taxon>Pedobacter</taxon>
    </lineage>
</organism>
<keyword evidence="2" id="KW-0808">Transferase</keyword>
<dbReference type="InterPro" id="IPR016181">
    <property type="entry name" value="Acyl_CoA_acyltransferase"/>
</dbReference>
<name>A0A285ZTQ9_9SPHI</name>
<dbReference type="Pfam" id="PF00583">
    <property type="entry name" value="Acetyltransf_1"/>
    <property type="match status" value="1"/>
</dbReference>
<dbReference type="AlphaFoldDB" id="A0A285ZTQ9"/>
<dbReference type="Proteomes" id="UP000219281">
    <property type="component" value="Unassembled WGS sequence"/>
</dbReference>
<dbReference type="EMBL" id="OCMT01000001">
    <property type="protein sequence ID" value="SOD13008.1"/>
    <property type="molecule type" value="Genomic_DNA"/>
</dbReference>
<dbReference type="Gene3D" id="3.40.630.30">
    <property type="match status" value="1"/>
</dbReference>